<feature type="signal peptide" evidence="2">
    <location>
        <begin position="1"/>
        <end position="18"/>
    </location>
</feature>
<organism evidence="4 5">
    <name type="scientific">Ohtaekwangia koreensis</name>
    <dbReference type="NCBI Taxonomy" id="688867"/>
    <lineage>
        <taxon>Bacteria</taxon>
        <taxon>Pseudomonadati</taxon>
        <taxon>Bacteroidota</taxon>
        <taxon>Cytophagia</taxon>
        <taxon>Cytophagales</taxon>
        <taxon>Fulvivirgaceae</taxon>
        <taxon>Ohtaekwangia</taxon>
    </lineage>
</organism>
<accession>A0A1T5J9X8</accession>
<dbReference type="EMBL" id="FUZU01000001">
    <property type="protein sequence ID" value="SKC48189.1"/>
    <property type="molecule type" value="Genomic_DNA"/>
</dbReference>
<dbReference type="Pfam" id="PF13505">
    <property type="entry name" value="OMP_b-brl"/>
    <property type="match status" value="1"/>
</dbReference>
<sequence length="204" mass="23150">MKYLLIIISLFTVQALQAQNNYFYLALDVNKPLTNTEWVDGTSARGGRIGYRAFITEGSRLSLGIDANWTSFNTHKPTETFEGKGGAITTDYFNYIYQYGVTVSAQYYFPLGEGERVFPYAGLGVGANNNEYVQYYNIYSNSERKWGFLARPEAGILVKFTRNRGLGAMAAVHYDYSTNKSESYNYDRFSSIGFQIGLIVMNRY</sequence>
<keyword evidence="5" id="KW-1185">Reference proteome</keyword>
<evidence type="ECO:0000256" key="2">
    <source>
        <dbReference type="SAM" id="SignalP"/>
    </source>
</evidence>
<dbReference type="InterPro" id="IPR027385">
    <property type="entry name" value="Beta-barrel_OMP"/>
</dbReference>
<proteinExistence type="predicted"/>
<name>A0A1T5J9X8_9BACT</name>
<feature type="chain" id="PRO_5012007285" evidence="2">
    <location>
        <begin position="19"/>
        <end position="204"/>
    </location>
</feature>
<feature type="domain" description="Outer membrane protein beta-barrel" evidence="3">
    <location>
        <begin position="5"/>
        <end position="187"/>
    </location>
</feature>
<evidence type="ECO:0000313" key="4">
    <source>
        <dbReference type="EMBL" id="SKC48189.1"/>
    </source>
</evidence>
<dbReference type="InterPro" id="IPR011250">
    <property type="entry name" value="OMP/PagP_B-barrel"/>
</dbReference>
<dbReference type="OrthoDB" id="1094316at2"/>
<dbReference type="AlphaFoldDB" id="A0A1T5J9X8"/>
<dbReference type="RefSeq" id="WP_079685487.1">
    <property type="nucleotide sequence ID" value="NZ_FUZU01000001.1"/>
</dbReference>
<evidence type="ECO:0000256" key="1">
    <source>
        <dbReference type="ARBA" id="ARBA00022729"/>
    </source>
</evidence>
<dbReference type="Gene3D" id="2.40.160.20">
    <property type="match status" value="1"/>
</dbReference>
<protein>
    <submittedName>
        <fullName evidence="4">Outer membrane protein beta-barrel domain-containing protein</fullName>
    </submittedName>
</protein>
<reference evidence="4 5" key="1">
    <citation type="submission" date="2017-02" db="EMBL/GenBank/DDBJ databases">
        <authorList>
            <person name="Peterson S.W."/>
        </authorList>
    </citation>
    <scope>NUCLEOTIDE SEQUENCE [LARGE SCALE GENOMIC DNA]</scope>
    <source>
        <strain evidence="4 5">DSM 25262</strain>
    </source>
</reference>
<dbReference type="Proteomes" id="UP000190961">
    <property type="component" value="Unassembled WGS sequence"/>
</dbReference>
<dbReference type="STRING" id="688867.SAMN05660236_0899"/>
<dbReference type="SUPFAM" id="SSF56925">
    <property type="entry name" value="OMPA-like"/>
    <property type="match status" value="1"/>
</dbReference>
<gene>
    <name evidence="4" type="ORF">SAMN05660236_0899</name>
</gene>
<evidence type="ECO:0000259" key="3">
    <source>
        <dbReference type="Pfam" id="PF13505"/>
    </source>
</evidence>
<keyword evidence="1 2" id="KW-0732">Signal</keyword>
<evidence type="ECO:0000313" key="5">
    <source>
        <dbReference type="Proteomes" id="UP000190961"/>
    </source>
</evidence>